<dbReference type="Gene3D" id="3.90.1590.10">
    <property type="entry name" value="glutathione-dependent formaldehyde- activating enzyme (gfa)"/>
    <property type="match status" value="1"/>
</dbReference>
<evidence type="ECO:0000256" key="4">
    <source>
        <dbReference type="ARBA" id="ARBA00023239"/>
    </source>
</evidence>
<dbReference type="EMBL" id="PGTY01000004">
    <property type="protein sequence ID" value="PJI84537.1"/>
    <property type="molecule type" value="Genomic_DNA"/>
</dbReference>
<evidence type="ECO:0000313" key="7">
    <source>
        <dbReference type="Proteomes" id="UP000228531"/>
    </source>
</evidence>
<dbReference type="PANTHER" id="PTHR33337">
    <property type="entry name" value="GFA DOMAIN-CONTAINING PROTEIN"/>
    <property type="match status" value="1"/>
</dbReference>
<dbReference type="PROSITE" id="PS51891">
    <property type="entry name" value="CENP_V_GFA"/>
    <property type="match status" value="1"/>
</dbReference>
<protein>
    <recommendedName>
        <fullName evidence="5">CENP-V/GFA domain-containing protein</fullName>
    </recommendedName>
</protein>
<evidence type="ECO:0000256" key="1">
    <source>
        <dbReference type="ARBA" id="ARBA00005495"/>
    </source>
</evidence>
<gene>
    <name evidence="6" type="ORF">BC777_3598</name>
</gene>
<dbReference type="InterPro" id="IPR011057">
    <property type="entry name" value="Mss4-like_sf"/>
</dbReference>
<keyword evidence="2" id="KW-0479">Metal-binding</keyword>
<organism evidence="6 7">
    <name type="scientific">Yoonia maricola</name>
    <dbReference type="NCBI Taxonomy" id="420999"/>
    <lineage>
        <taxon>Bacteria</taxon>
        <taxon>Pseudomonadati</taxon>
        <taxon>Pseudomonadota</taxon>
        <taxon>Alphaproteobacteria</taxon>
        <taxon>Rhodobacterales</taxon>
        <taxon>Paracoccaceae</taxon>
        <taxon>Yoonia</taxon>
    </lineage>
</organism>
<evidence type="ECO:0000313" key="6">
    <source>
        <dbReference type="EMBL" id="PJI84537.1"/>
    </source>
</evidence>
<keyword evidence="3" id="KW-0862">Zinc</keyword>
<dbReference type="InterPro" id="IPR006913">
    <property type="entry name" value="CENP-V/GFA"/>
</dbReference>
<dbReference type="PANTHER" id="PTHR33337:SF40">
    <property type="entry name" value="CENP-V_GFA DOMAIN-CONTAINING PROTEIN-RELATED"/>
    <property type="match status" value="1"/>
</dbReference>
<evidence type="ECO:0000259" key="5">
    <source>
        <dbReference type="PROSITE" id="PS51891"/>
    </source>
</evidence>
<dbReference type="Pfam" id="PF04828">
    <property type="entry name" value="GFA"/>
    <property type="match status" value="1"/>
</dbReference>
<comment type="similarity">
    <text evidence="1">Belongs to the Gfa family.</text>
</comment>
<accession>A0A2M8W0V0</accession>
<keyword evidence="4" id="KW-0456">Lyase</keyword>
<dbReference type="OrthoDB" id="9807246at2"/>
<dbReference type="Proteomes" id="UP000228531">
    <property type="component" value="Unassembled WGS sequence"/>
</dbReference>
<dbReference type="SUPFAM" id="SSF51316">
    <property type="entry name" value="Mss4-like"/>
    <property type="match status" value="1"/>
</dbReference>
<comment type="caution">
    <text evidence="6">The sequence shown here is derived from an EMBL/GenBank/DDBJ whole genome shotgun (WGS) entry which is preliminary data.</text>
</comment>
<evidence type="ECO:0000256" key="3">
    <source>
        <dbReference type="ARBA" id="ARBA00022833"/>
    </source>
</evidence>
<keyword evidence="7" id="KW-1185">Reference proteome</keyword>
<feature type="domain" description="CENP-V/GFA" evidence="5">
    <location>
        <begin position="7"/>
        <end position="113"/>
    </location>
</feature>
<dbReference type="RefSeq" id="WP_100369534.1">
    <property type="nucleotide sequence ID" value="NZ_PGTY01000004.1"/>
</dbReference>
<evidence type="ECO:0000256" key="2">
    <source>
        <dbReference type="ARBA" id="ARBA00022723"/>
    </source>
</evidence>
<dbReference type="AlphaFoldDB" id="A0A2M8W0V0"/>
<dbReference type="GO" id="GO:0046872">
    <property type="term" value="F:metal ion binding"/>
    <property type="evidence" value="ECO:0007669"/>
    <property type="project" value="UniProtKB-KW"/>
</dbReference>
<reference evidence="6 7" key="1">
    <citation type="submission" date="2017-11" db="EMBL/GenBank/DDBJ databases">
        <title>Genomic Encyclopedia of Archaeal and Bacterial Type Strains, Phase II (KMG-II): From Individual Species to Whole Genera.</title>
        <authorList>
            <person name="Goeker M."/>
        </authorList>
    </citation>
    <scope>NUCLEOTIDE SEQUENCE [LARGE SCALE GENOMIC DNA]</scope>
    <source>
        <strain evidence="6 7">DSM 29128</strain>
    </source>
</reference>
<name>A0A2M8W0V0_9RHOB</name>
<dbReference type="GO" id="GO:0016846">
    <property type="term" value="F:carbon-sulfur lyase activity"/>
    <property type="evidence" value="ECO:0007669"/>
    <property type="project" value="InterPro"/>
</dbReference>
<proteinExistence type="inferred from homology"/>
<sequence length="130" mass="14478">MSQPIVQKGNCLCGACRFELEGPHNWVGHCHCESCRKATASPMTTWIGHPNGAWRFVGTTPASYESSPGTTRGFCPTCGSPMFFRTTRFPDEVHFYAALLAEPDKVVPMAHYHADEKLSWLHLADRLPNL</sequence>